<organism evidence="1">
    <name type="scientific">Podoviridae sp. ctrJu12</name>
    <dbReference type="NCBI Taxonomy" id="2825278"/>
    <lineage>
        <taxon>Viruses</taxon>
        <taxon>Duplodnaviria</taxon>
        <taxon>Heunggongvirae</taxon>
        <taxon>Uroviricota</taxon>
        <taxon>Caudoviricetes</taxon>
    </lineage>
</organism>
<evidence type="ECO:0000313" key="1">
    <source>
        <dbReference type="EMBL" id="DAF90932.1"/>
    </source>
</evidence>
<reference evidence="1" key="1">
    <citation type="journal article" date="2021" name="Proc. Natl. Acad. Sci. U.S.A.">
        <title>A Catalog of Tens of Thousands of Viruses from Human Metagenomes Reveals Hidden Associations with Chronic Diseases.</title>
        <authorList>
            <person name="Tisza M.J."/>
            <person name="Buck C.B."/>
        </authorList>
    </citation>
    <scope>NUCLEOTIDE SEQUENCE</scope>
    <source>
        <strain evidence="1">CtrJu12</strain>
    </source>
</reference>
<dbReference type="EMBL" id="BK016040">
    <property type="protein sequence ID" value="DAF90932.1"/>
    <property type="molecule type" value="Genomic_DNA"/>
</dbReference>
<protein>
    <submittedName>
        <fullName evidence="1">Uncharacterized protein</fullName>
    </submittedName>
</protein>
<sequence>MFLRCQLSIRKEDKMKRKLNSSSTFYHYHNTTL</sequence>
<accession>A0A8S5U8Z7</accession>
<proteinExistence type="predicted"/>
<name>A0A8S5U8Z7_9CAUD</name>